<feature type="transmembrane region" description="Helical" evidence="2">
    <location>
        <begin position="181"/>
        <end position="201"/>
    </location>
</feature>
<feature type="transmembrane region" description="Helical" evidence="2">
    <location>
        <begin position="20"/>
        <end position="40"/>
    </location>
</feature>
<feature type="region of interest" description="Disordered" evidence="1">
    <location>
        <begin position="217"/>
        <end position="311"/>
    </location>
</feature>
<keyword evidence="2" id="KW-0472">Membrane</keyword>
<evidence type="ECO:0000256" key="2">
    <source>
        <dbReference type="SAM" id="Phobius"/>
    </source>
</evidence>
<comment type="caution">
    <text evidence="3">The sequence shown here is derived from an EMBL/GenBank/DDBJ whole genome shotgun (WGS) entry which is preliminary data.</text>
</comment>
<feature type="transmembrane region" description="Helical" evidence="2">
    <location>
        <begin position="85"/>
        <end position="105"/>
    </location>
</feature>
<dbReference type="EMBL" id="JBHLTC010000006">
    <property type="protein sequence ID" value="MFC0623699.1"/>
    <property type="molecule type" value="Genomic_DNA"/>
</dbReference>
<feature type="transmembrane region" description="Helical" evidence="2">
    <location>
        <begin position="117"/>
        <end position="142"/>
    </location>
</feature>
<feature type="compositionally biased region" description="Low complexity" evidence="1">
    <location>
        <begin position="217"/>
        <end position="229"/>
    </location>
</feature>
<sequence length="311" mass="31756">MSALAIDFTQPFEDAFGKLLSFIPNLLGGIVILVVGYIVAKVLGSLIGKLLGKVGFDQWMDRAGVSGVLQRSGTGLTASAMLGKVVFWFVFLISFTMFASALGVPEISAFMSDMLGYIPRIFAAIVIICLAALFANFLSAVIRGATGNETLAKIGRYAILVYAAFAALTQLGIAVQLTGNTLLIVLGGAALAMGLAFGLGGREMAGQALQKLFERGLSSSGGSASTSNGTTGGNGMTSSNGTRSGDSGYGDNGQSGYSGQTGGTGYSGQPGQSGYGGQTPPTSADEPHHASHGATNWSGQADNGWNTNPPR</sequence>
<feature type="compositionally biased region" description="Gly residues" evidence="1">
    <location>
        <begin position="259"/>
        <end position="277"/>
    </location>
</feature>
<keyword evidence="2" id="KW-0812">Transmembrane</keyword>
<evidence type="ECO:0000313" key="3">
    <source>
        <dbReference type="EMBL" id="MFC0623699.1"/>
    </source>
</evidence>
<proteinExistence type="predicted"/>
<dbReference type="Gene3D" id="1.10.287.1260">
    <property type="match status" value="1"/>
</dbReference>
<reference evidence="3 4" key="1">
    <citation type="submission" date="2024-09" db="EMBL/GenBank/DDBJ databases">
        <authorList>
            <person name="Sun Q."/>
            <person name="Mori K."/>
        </authorList>
    </citation>
    <scope>NUCLEOTIDE SEQUENCE [LARGE SCALE GENOMIC DNA]</scope>
    <source>
        <strain evidence="3 4">CGMCC 1.15906</strain>
    </source>
</reference>
<dbReference type="RefSeq" id="WP_380044400.1">
    <property type="nucleotide sequence ID" value="NZ_JBHLTC010000006.1"/>
</dbReference>
<keyword evidence="2" id="KW-1133">Transmembrane helix</keyword>
<feature type="transmembrane region" description="Helical" evidence="2">
    <location>
        <begin position="154"/>
        <end position="175"/>
    </location>
</feature>
<keyword evidence="4" id="KW-1185">Reference proteome</keyword>
<name>A0ABV6QGD7_9ACTN</name>
<gene>
    <name evidence="3" type="ORF">ACFFGN_06480</name>
</gene>
<organism evidence="3 4">
    <name type="scientific">Kribbella deserti</name>
    <dbReference type="NCBI Taxonomy" id="1926257"/>
    <lineage>
        <taxon>Bacteria</taxon>
        <taxon>Bacillati</taxon>
        <taxon>Actinomycetota</taxon>
        <taxon>Actinomycetes</taxon>
        <taxon>Propionibacteriales</taxon>
        <taxon>Kribbellaceae</taxon>
        <taxon>Kribbella</taxon>
    </lineage>
</organism>
<accession>A0ABV6QGD7</accession>
<dbReference type="Proteomes" id="UP001589890">
    <property type="component" value="Unassembled WGS sequence"/>
</dbReference>
<evidence type="ECO:0000313" key="4">
    <source>
        <dbReference type="Proteomes" id="UP001589890"/>
    </source>
</evidence>
<protein>
    <recommendedName>
        <fullName evidence="5">Transporter (Transmembrane protein)</fullName>
    </recommendedName>
</protein>
<evidence type="ECO:0008006" key="5">
    <source>
        <dbReference type="Google" id="ProtNLM"/>
    </source>
</evidence>
<evidence type="ECO:0000256" key="1">
    <source>
        <dbReference type="SAM" id="MobiDB-lite"/>
    </source>
</evidence>
<feature type="compositionally biased region" description="Low complexity" evidence="1">
    <location>
        <begin position="236"/>
        <end position="245"/>
    </location>
</feature>
<feature type="compositionally biased region" description="Polar residues" evidence="1">
    <location>
        <begin position="293"/>
        <end position="311"/>
    </location>
</feature>
<dbReference type="Pfam" id="PF05552">
    <property type="entry name" value="MS_channel_1st_1"/>
    <property type="match status" value="2"/>
</dbReference>
<dbReference type="InterPro" id="IPR008910">
    <property type="entry name" value="MSC_TM_helix"/>
</dbReference>